<feature type="transmembrane region" description="Helical" evidence="1">
    <location>
        <begin position="12"/>
        <end position="32"/>
    </location>
</feature>
<dbReference type="SUPFAM" id="SSF81321">
    <property type="entry name" value="Family A G protein-coupled receptor-like"/>
    <property type="match status" value="1"/>
</dbReference>
<name>A0ABQ9IN67_9NEOP</name>
<evidence type="ECO:0000313" key="3">
    <source>
        <dbReference type="Proteomes" id="UP001159363"/>
    </source>
</evidence>
<reference evidence="2 3" key="1">
    <citation type="submission" date="2023-02" db="EMBL/GenBank/DDBJ databases">
        <title>LHISI_Scaffold_Assembly.</title>
        <authorList>
            <person name="Stuart O.P."/>
            <person name="Cleave R."/>
            <person name="Magrath M.J.L."/>
            <person name="Mikheyev A.S."/>
        </authorList>
    </citation>
    <scope>NUCLEOTIDE SEQUENCE [LARGE SCALE GENOMIC DNA]</scope>
    <source>
        <strain evidence="2">Daus_M_001</strain>
        <tissue evidence="2">Leg muscle</tissue>
    </source>
</reference>
<gene>
    <name evidence="2" type="ORF">PR048_003457</name>
</gene>
<evidence type="ECO:0000256" key="1">
    <source>
        <dbReference type="SAM" id="Phobius"/>
    </source>
</evidence>
<sequence>MLIILNTDYFTWVAAVLALSKVVFCNFVLSFHNGCSRCSVNWETQTLGATTYVIFLFAMGLVVPVSVILFSYLNIIFYYEKVALGGGNGGRNGPWLLSAFAWSDLRKIMGSRNQDSLRGNRTRVLTNASPVSYHTTAPPHPHAVFVRLMRAIGPPLIRHALQGSAPIVNIQHCGSSIPRGRVEQENYVTMRATVNLQVPDFRMWESCRTIPLVGGSPVSPALALRRCSILTSFHPHRLSRPQISQADNYPCVRRRRTWLDIADYWLFTVRVIDTVWRRPGDSLQTSPQCFVQSAQKDATSWELAGCSRWRLALQADCHLITMGDELINPRETRPPAALSLENYAISAIQI</sequence>
<keyword evidence="1" id="KW-0472">Membrane</keyword>
<protein>
    <submittedName>
        <fullName evidence="2">Uncharacterized protein</fullName>
    </submittedName>
</protein>
<dbReference type="Proteomes" id="UP001159363">
    <property type="component" value="Chromosome 1"/>
</dbReference>
<proteinExistence type="predicted"/>
<dbReference type="EMBL" id="JARBHB010000001">
    <property type="protein sequence ID" value="KAJ8898097.1"/>
    <property type="molecule type" value="Genomic_DNA"/>
</dbReference>
<keyword evidence="3" id="KW-1185">Reference proteome</keyword>
<evidence type="ECO:0000313" key="2">
    <source>
        <dbReference type="EMBL" id="KAJ8898097.1"/>
    </source>
</evidence>
<dbReference type="Gene3D" id="1.20.1070.10">
    <property type="entry name" value="Rhodopsin 7-helix transmembrane proteins"/>
    <property type="match status" value="1"/>
</dbReference>
<keyword evidence="1" id="KW-0812">Transmembrane</keyword>
<comment type="caution">
    <text evidence="2">The sequence shown here is derived from an EMBL/GenBank/DDBJ whole genome shotgun (WGS) entry which is preliminary data.</text>
</comment>
<accession>A0ABQ9IN67</accession>
<organism evidence="2 3">
    <name type="scientific">Dryococelus australis</name>
    <dbReference type="NCBI Taxonomy" id="614101"/>
    <lineage>
        <taxon>Eukaryota</taxon>
        <taxon>Metazoa</taxon>
        <taxon>Ecdysozoa</taxon>
        <taxon>Arthropoda</taxon>
        <taxon>Hexapoda</taxon>
        <taxon>Insecta</taxon>
        <taxon>Pterygota</taxon>
        <taxon>Neoptera</taxon>
        <taxon>Polyneoptera</taxon>
        <taxon>Phasmatodea</taxon>
        <taxon>Verophasmatodea</taxon>
        <taxon>Anareolatae</taxon>
        <taxon>Phasmatidae</taxon>
        <taxon>Eurycanthinae</taxon>
        <taxon>Dryococelus</taxon>
    </lineage>
</organism>
<keyword evidence="1" id="KW-1133">Transmembrane helix</keyword>
<feature type="transmembrane region" description="Helical" evidence="1">
    <location>
        <begin position="52"/>
        <end position="73"/>
    </location>
</feature>